<dbReference type="CDD" id="cd09270">
    <property type="entry name" value="RNase_H2-B"/>
    <property type="match status" value="1"/>
</dbReference>
<accession>A0A3D8SRH1</accession>
<feature type="region of interest" description="Disordered" evidence="6">
    <location>
        <begin position="249"/>
        <end position="311"/>
    </location>
</feature>
<dbReference type="EMBL" id="PDLM01000001">
    <property type="protein sequence ID" value="RDW88905.1"/>
    <property type="molecule type" value="Genomic_DNA"/>
</dbReference>
<evidence type="ECO:0000256" key="6">
    <source>
        <dbReference type="SAM" id="MobiDB-lite"/>
    </source>
</evidence>
<name>A0A3D8SRH1_9HELO</name>
<feature type="compositionally biased region" description="Low complexity" evidence="6">
    <location>
        <begin position="269"/>
        <end position="292"/>
    </location>
</feature>
<evidence type="ECO:0000259" key="7">
    <source>
        <dbReference type="Pfam" id="PF09468"/>
    </source>
</evidence>
<dbReference type="GO" id="GO:0006401">
    <property type="term" value="P:RNA catabolic process"/>
    <property type="evidence" value="ECO:0007669"/>
    <property type="project" value="TreeGrafter"/>
</dbReference>
<feature type="domain" description="Rnh202 triple barrel" evidence="8">
    <location>
        <begin position="40"/>
        <end position="124"/>
    </location>
</feature>
<evidence type="ECO:0000256" key="2">
    <source>
        <dbReference type="ARBA" id="ARBA00019062"/>
    </source>
</evidence>
<feature type="compositionally biased region" description="Basic and acidic residues" evidence="6">
    <location>
        <begin position="394"/>
        <end position="411"/>
    </location>
</feature>
<dbReference type="GO" id="GO:0032299">
    <property type="term" value="C:ribonuclease H2 complex"/>
    <property type="evidence" value="ECO:0007669"/>
    <property type="project" value="InterPro"/>
</dbReference>
<organism evidence="9 10">
    <name type="scientific">Coleophoma cylindrospora</name>
    <dbReference type="NCBI Taxonomy" id="1849047"/>
    <lineage>
        <taxon>Eukaryota</taxon>
        <taxon>Fungi</taxon>
        <taxon>Dikarya</taxon>
        <taxon>Ascomycota</taxon>
        <taxon>Pezizomycotina</taxon>
        <taxon>Leotiomycetes</taxon>
        <taxon>Helotiales</taxon>
        <taxon>Dermateaceae</taxon>
        <taxon>Coleophoma</taxon>
    </lineage>
</organism>
<dbReference type="InterPro" id="IPR040456">
    <property type="entry name" value="RNase_H2_suB"/>
</dbReference>
<proteinExistence type="predicted"/>
<gene>
    <name evidence="9" type="ORF">BP6252_00937</name>
</gene>
<comment type="function">
    <text evidence="4">Non catalytic subunit of RNase H2, an endonuclease that specifically degrades the RNA of RNA:DNA hybrids. Participates in DNA replication, possibly by mediating the removal of lagging-strand Okazaki fragment RNA primers during DNA replication. Mediates the excision of single ribonucleotides from DNA:RNA duplexes.</text>
</comment>
<feature type="domain" description="Ribonuclease H2 subunit B wHTH" evidence="7">
    <location>
        <begin position="127"/>
        <end position="342"/>
    </location>
</feature>
<dbReference type="GO" id="GO:0005654">
    <property type="term" value="C:nucleoplasm"/>
    <property type="evidence" value="ECO:0007669"/>
    <property type="project" value="TreeGrafter"/>
</dbReference>
<comment type="caution">
    <text evidence="9">The sequence shown here is derived from an EMBL/GenBank/DDBJ whole genome shotgun (WGS) entry which is preliminary data.</text>
</comment>
<sequence length="441" mass="48747">MRTRAKGPPKGSDAPIATASTNASKVQLGAESSNPHQLFVLPREASTDARILALNNPKSSTKTRYFVCPDRGFYEFTKIAAPRTTPRSWLLAPSKEQQDAAKENVCNRGFVTRTADLFVATAIDPLFLLLPVLAPPSSKNSEPSKRLFLSCEDYFDQIISSSPQLKTLLKTGRLHNMLELRMRDVCDTVDAGDETMYRLSEEKLLVEILRKATAISKNGLPASMEEKLVGKALEVPLLSIKREESSMHELAEEVDIRSQPMEDAPDTQTSTSSEVSSASSFSEASTAATSFSDDLASKAPPQKPVSDQRTGAPEDVVQLLRLRTAFCFILSKYVAPQLAESMKSKLAATTSPIDFQPLDTHLAYIATLRQQALAARSLSDFSRKRNMDEDEESGDTRAEKKRKKEEEEKRQKSGQSRGVRDLKKVNVSGMKKMTSFFTKKA</sequence>
<evidence type="ECO:0000256" key="1">
    <source>
        <dbReference type="ARBA" id="ARBA00004123"/>
    </source>
</evidence>
<protein>
    <recommendedName>
        <fullName evidence="2">Ribonuclease H2 subunit B</fullName>
    </recommendedName>
    <alternativeName>
        <fullName evidence="5">Ribonuclease HI subunit B</fullName>
    </alternativeName>
</protein>
<evidence type="ECO:0000256" key="5">
    <source>
        <dbReference type="ARBA" id="ARBA00033464"/>
    </source>
</evidence>
<dbReference type="Gene3D" id="1.10.20.120">
    <property type="match status" value="1"/>
</dbReference>
<dbReference type="OrthoDB" id="29098at2759"/>
<keyword evidence="10" id="KW-1185">Reference proteome</keyword>
<dbReference type="InterPro" id="IPR019024">
    <property type="entry name" value="RNase_H2_suB_wHTH"/>
</dbReference>
<dbReference type="PANTHER" id="PTHR13383">
    <property type="entry name" value="RIBONUCLEASE H2 SUBUNIT B"/>
    <property type="match status" value="1"/>
</dbReference>
<dbReference type="PANTHER" id="PTHR13383:SF11">
    <property type="entry name" value="RIBONUCLEASE H2 SUBUNIT B"/>
    <property type="match status" value="1"/>
</dbReference>
<dbReference type="InterPro" id="IPR041195">
    <property type="entry name" value="Rnh202_N"/>
</dbReference>
<dbReference type="Proteomes" id="UP000256645">
    <property type="component" value="Unassembled WGS sequence"/>
</dbReference>
<evidence type="ECO:0000256" key="4">
    <source>
        <dbReference type="ARBA" id="ARBA00024778"/>
    </source>
</evidence>
<evidence type="ECO:0000313" key="9">
    <source>
        <dbReference type="EMBL" id="RDW88905.1"/>
    </source>
</evidence>
<reference evidence="9 10" key="1">
    <citation type="journal article" date="2018" name="IMA Fungus">
        <title>IMA Genome-F 9: Draft genome sequence of Annulohypoxylon stygium, Aspergillus mulundensis, Berkeleyomyces basicola (syn. Thielaviopsis basicola), Ceratocystis smalleyi, two Cercospora beticola strains, Coleophoma cylindrospora, Fusarium fracticaudum, Phialophora cf. hyalina, and Morchella septimelata.</title>
        <authorList>
            <person name="Wingfield B.D."/>
            <person name="Bills G.F."/>
            <person name="Dong Y."/>
            <person name="Huang W."/>
            <person name="Nel W.J."/>
            <person name="Swalarsk-Parry B.S."/>
            <person name="Vaghefi N."/>
            <person name="Wilken P.M."/>
            <person name="An Z."/>
            <person name="de Beer Z.W."/>
            <person name="De Vos L."/>
            <person name="Chen L."/>
            <person name="Duong T.A."/>
            <person name="Gao Y."/>
            <person name="Hammerbacher A."/>
            <person name="Kikkert J.R."/>
            <person name="Li Y."/>
            <person name="Li H."/>
            <person name="Li K."/>
            <person name="Li Q."/>
            <person name="Liu X."/>
            <person name="Ma X."/>
            <person name="Naidoo K."/>
            <person name="Pethybridge S.J."/>
            <person name="Sun J."/>
            <person name="Steenkamp E.T."/>
            <person name="van der Nest M.A."/>
            <person name="van Wyk S."/>
            <person name="Wingfield M.J."/>
            <person name="Xiong C."/>
            <person name="Yue Q."/>
            <person name="Zhang X."/>
        </authorList>
    </citation>
    <scope>NUCLEOTIDE SEQUENCE [LARGE SCALE GENOMIC DNA]</scope>
    <source>
        <strain evidence="9 10">BP6252</strain>
    </source>
</reference>
<keyword evidence="3" id="KW-0539">Nucleus</keyword>
<dbReference type="AlphaFoldDB" id="A0A3D8SRH1"/>
<dbReference type="Pfam" id="PF17745">
    <property type="entry name" value="Ydr279_N"/>
    <property type="match status" value="1"/>
</dbReference>
<evidence type="ECO:0000313" key="10">
    <source>
        <dbReference type="Proteomes" id="UP000256645"/>
    </source>
</evidence>
<evidence type="ECO:0000256" key="3">
    <source>
        <dbReference type="ARBA" id="ARBA00023242"/>
    </source>
</evidence>
<dbReference type="STRING" id="1849047.A0A3D8SRH1"/>
<evidence type="ECO:0000259" key="8">
    <source>
        <dbReference type="Pfam" id="PF17745"/>
    </source>
</evidence>
<feature type="region of interest" description="Disordered" evidence="6">
    <location>
        <begin position="383"/>
        <end position="427"/>
    </location>
</feature>
<dbReference type="Pfam" id="PF09468">
    <property type="entry name" value="RNase_H2-Ydr279"/>
    <property type="match status" value="1"/>
</dbReference>
<comment type="subcellular location">
    <subcellularLocation>
        <location evidence="1">Nucleus</location>
    </subcellularLocation>
</comment>